<evidence type="ECO:0000313" key="2">
    <source>
        <dbReference type="Proteomes" id="UP001521222"/>
    </source>
</evidence>
<sequence length="590" mass="68676">MYVQETRGVLQQDILPTTIPTLLRSVIARADPILAWHVRSLEIWYDRTSWLDWKPLDFDQQLHGEDMDLDSVLWQWGDDELSEYLGDIENQFDALVDSGDEDARTDAREQFQDGVDGFLKMLLIAYCPRLQDVKFITQEHRDKSTLGWLRRIIQGCILCGSHWPPGLSNIHEVAVGVESDTWMSQEQPEGQDPVNRSMETFSTLLRLPRIQSMYYNDIRHEGWNDDTEYDSRTLMPPRSSTVKHIFLDDCSDIPYRFRCALFQAPQALETFTLRAGDYGDRMDDADALVSGICSVQSKSLHTLMFYGPYTLAQIHGYRCCVYRNEELDTADNLKTVAIHVSDVELDSCYHLADETNQQEDKMTYEEQRRWFVKWFCQTAFPNTIERLIFWGEPSDCYLGQLKRGDFLTWLEDALIAAIESRRWVNKNDGDNGEEDADADREVHYPNLKAVYLEDIESVQAFPYRDQKPPRTKEMRFRRLIEVGKIAGVDVHTLTNRMPAAYLHSFPKAPDKYDLRSGPWWERRDEIEDWVFDAYKGRRVPPGCGKCGKCETCLREYSEELWMKLNGDEGAVRRSKRLQACDMMDTWGTNV</sequence>
<comment type="caution">
    <text evidence="1">The sequence shown here is derived from an EMBL/GenBank/DDBJ whole genome shotgun (WGS) entry which is preliminary data.</text>
</comment>
<organism evidence="1 2">
    <name type="scientific">Nothophoma quercina</name>
    <dbReference type="NCBI Taxonomy" id="749835"/>
    <lineage>
        <taxon>Eukaryota</taxon>
        <taxon>Fungi</taxon>
        <taxon>Dikarya</taxon>
        <taxon>Ascomycota</taxon>
        <taxon>Pezizomycotina</taxon>
        <taxon>Dothideomycetes</taxon>
        <taxon>Pleosporomycetidae</taxon>
        <taxon>Pleosporales</taxon>
        <taxon>Pleosporineae</taxon>
        <taxon>Didymellaceae</taxon>
        <taxon>Nothophoma</taxon>
    </lineage>
</organism>
<dbReference type="EMBL" id="JAKIXB020000006">
    <property type="protein sequence ID" value="KAL1607412.1"/>
    <property type="molecule type" value="Genomic_DNA"/>
</dbReference>
<evidence type="ECO:0000313" key="1">
    <source>
        <dbReference type="EMBL" id="KAL1607412.1"/>
    </source>
</evidence>
<proteinExistence type="predicted"/>
<gene>
    <name evidence="1" type="ORF">SLS59_002379</name>
</gene>
<keyword evidence="2" id="KW-1185">Reference proteome</keyword>
<dbReference type="Proteomes" id="UP001521222">
    <property type="component" value="Unassembled WGS sequence"/>
</dbReference>
<name>A0ABR3RSJ5_9PLEO</name>
<reference evidence="1 2" key="1">
    <citation type="submission" date="2024-02" db="EMBL/GenBank/DDBJ databases">
        <title>De novo assembly and annotation of 12 fungi associated with fruit tree decline syndrome in Ontario, Canada.</title>
        <authorList>
            <person name="Sulman M."/>
            <person name="Ellouze W."/>
            <person name="Ilyukhin E."/>
        </authorList>
    </citation>
    <scope>NUCLEOTIDE SEQUENCE [LARGE SCALE GENOMIC DNA]</scope>
    <source>
        <strain evidence="1 2">M97-236</strain>
    </source>
</reference>
<accession>A0ABR3RSJ5</accession>
<protein>
    <submittedName>
        <fullName evidence="1">Uncharacterized protein</fullName>
    </submittedName>
</protein>